<dbReference type="Proteomes" id="UP001575105">
    <property type="component" value="Unassembled WGS sequence"/>
</dbReference>
<evidence type="ECO:0000313" key="5">
    <source>
        <dbReference type="EMBL" id="MFA9478321.1"/>
    </source>
</evidence>
<dbReference type="PROSITE" id="PS50932">
    <property type="entry name" value="HTH_LACI_2"/>
    <property type="match status" value="1"/>
</dbReference>
<dbReference type="Gene3D" id="1.10.260.40">
    <property type="entry name" value="lambda repressor-like DNA-binding domains"/>
    <property type="match status" value="1"/>
</dbReference>
<evidence type="ECO:0000259" key="4">
    <source>
        <dbReference type="PROSITE" id="PS50932"/>
    </source>
</evidence>
<dbReference type="Pfam" id="PF13377">
    <property type="entry name" value="Peripla_BP_3"/>
    <property type="match status" value="1"/>
</dbReference>
<gene>
    <name evidence="5" type="ORF">ACERK3_08435</name>
</gene>
<dbReference type="PANTHER" id="PTHR30146:SF109">
    <property type="entry name" value="HTH-TYPE TRANSCRIPTIONAL REGULATOR GALS"/>
    <property type="match status" value="1"/>
</dbReference>
<dbReference type="EMBL" id="JBGUBD010000004">
    <property type="protein sequence ID" value="MFA9478321.1"/>
    <property type="molecule type" value="Genomic_DNA"/>
</dbReference>
<name>A0ABV4U3Z3_9BACT</name>
<proteinExistence type="predicted"/>
<evidence type="ECO:0000256" key="1">
    <source>
        <dbReference type="ARBA" id="ARBA00023015"/>
    </source>
</evidence>
<protein>
    <submittedName>
        <fullName evidence="5">LacI family DNA-binding transcriptional regulator</fullName>
    </submittedName>
</protein>
<organism evidence="5 6">
    <name type="scientific">Natronomicrosphaera hydrolytica</name>
    <dbReference type="NCBI Taxonomy" id="3242702"/>
    <lineage>
        <taxon>Bacteria</taxon>
        <taxon>Pseudomonadati</taxon>
        <taxon>Planctomycetota</taxon>
        <taxon>Phycisphaerae</taxon>
        <taxon>Phycisphaerales</taxon>
        <taxon>Phycisphaeraceae</taxon>
        <taxon>Natronomicrosphaera</taxon>
    </lineage>
</organism>
<feature type="domain" description="HTH lacI-type" evidence="4">
    <location>
        <begin position="13"/>
        <end position="71"/>
    </location>
</feature>
<evidence type="ECO:0000256" key="3">
    <source>
        <dbReference type="ARBA" id="ARBA00023163"/>
    </source>
</evidence>
<dbReference type="SMART" id="SM00354">
    <property type="entry name" value="HTH_LACI"/>
    <property type="match status" value="1"/>
</dbReference>
<dbReference type="CDD" id="cd06267">
    <property type="entry name" value="PBP1_LacI_sugar_binding-like"/>
    <property type="match status" value="1"/>
</dbReference>
<sequence length="355" mass="39089">MVEQQTKRRGRPVSLAVIAQRAGVSMVSVSKALNATGDKTQGVSPETIVKIRRIARELGYRPNMAARILRGGKSQMIGAFLDTHAPSAKMAIVAAVEQALARHGYRMMVGQFHDSLERVRDYINDFSMRGVDGVIGFGHDYSDPTLARHVPQALAQMSNVVFVGRARLEQPYNCVTFNYTAGIHMAYDHLLHTGRKRIGMITLDSNALSPQEKLEGYRQAQKTHGHAADPALIGVLPNDMLPSLDTTREIVLRVIQQGGADALIVHSDLCARIVLRALDQSKYVVPRDLAIVSMDNDIDSQYARPSLTTIGYDIEQFAGQIVERVLALIEGEAANEEPEVRIIEPKLIVRESSSN</sequence>
<keyword evidence="2 5" id="KW-0238">DNA-binding</keyword>
<dbReference type="CDD" id="cd01392">
    <property type="entry name" value="HTH_LacI"/>
    <property type="match status" value="1"/>
</dbReference>
<dbReference type="PANTHER" id="PTHR30146">
    <property type="entry name" value="LACI-RELATED TRANSCRIPTIONAL REPRESSOR"/>
    <property type="match status" value="1"/>
</dbReference>
<comment type="caution">
    <text evidence="5">The sequence shown here is derived from an EMBL/GenBank/DDBJ whole genome shotgun (WGS) entry which is preliminary data.</text>
</comment>
<dbReference type="RefSeq" id="WP_425345243.1">
    <property type="nucleotide sequence ID" value="NZ_JBGUBD010000004.1"/>
</dbReference>
<dbReference type="Pfam" id="PF00356">
    <property type="entry name" value="LacI"/>
    <property type="match status" value="1"/>
</dbReference>
<accession>A0ABV4U3Z3</accession>
<keyword evidence="3" id="KW-0804">Transcription</keyword>
<dbReference type="InterPro" id="IPR000843">
    <property type="entry name" value="HTH_LacI"/>
</dbReference>
<keyword evidence="6" id="KW-1185">Reference proteome</keyword>
<dbReference type="SUPFAM" id="SSF47413">
    <property type="entry name" value="lambda repressor-like DNA-binding domains"/>
    <property type="match status" value="1"/>
</dbReference>
<dbReference type="Gene3D" id="3.40.50.2300">
    <property type="match status" value="2"/>
</dbReference>
<dbReference type="GO" id="GO:0003677">
    <property type="term" value="F:DNA binding"/>
    <property type="evidence" value="ECO:0007669"/>
    <property type="project" value="UniProtKB-KW"/>
</dbReference>
<evidence type="ECO:0000256" key="2">
    <source>
        <dbReference type="ARBA" id="ARBA00023125"/>
    </source>
</evidence>
<dbReference type="InterPro" id="IPR028082">
    <property type="entry name" value="Peripla_BP_I"/>
</dbReference>
<dbReference type="SUPFAM" id="SSF53822">
    <property type="entry name" value="Periplasmic binding protein-like I"/>
    <property type="match status" value="1"/>
</dbReference>
<dbReference type="InterPro" id="IPR046335">
    <property type="entry name" value="LacI/GalR-like_sensor"/>
</dbReference>
<evidence type="ECO:0000313" key="6">
    <source>
        <dbReference type="Proteomes" id="UP001575105"/>
    </source>
</evidence>
<dbReference type="InterPro" id="IPR010982">
    <property type="entry name" value="Lambda_DNA-bd_dom_sf"/>
</dbReference>
<reference evidence="5 6" key="1">
    <citation type="submission" date="2024-08" db="EMBL/GenBank/DDBJ databases">
        <title>Whole-genome sequencing of halo(alkali)philic microorganisms from hypersaline lakes.</title>
        <authorList>
            <person name="Sorokin D.Y."/>
            <person name="Merkel A.Y."/>
            <person name="Messina E."/>
            <person name="Yakimov M."/>
        </authorList>
    </citation>
    <scope>NUCLEOTIDE SEQUENCE [LARGE SCALE GENOMIC DNA]</scope>
    <source>
        <strain evidence="5 6">AB-hyl4</strain>
    </source>
</reference>
<keyword evidence="1" id="KW-0805">Transcription regulation</keyword>